<evidence type="ECO:0000256" key="1">
    <source>
        <dbReference type="SAM" id="Phobius"/>
    </source>
</evidence>
<protein>
    <recommendedName>
        <fullName evidence="3">Tetratricopeptide repeat-like domain-containing protein</fullName>
    </recommendedName>
</protein>
<proteinExistence type="predicted"/>
<evidence type="ECO:0000313" key="2">
    <source>
        <dbReference type="EMBL" id="SVC35988.1"/>
    </source>
</evidence>
<organism evidence="2">
    <name type="scientific">marine metagenome</name>
    <dbReference type="NCBI Taxonomy" id="408172"/>
    <lineage>
        <taxon>unclassified sequences</taxon>
        <taxon>metagenomes</taxon>
        <taxon>ecological metagenomes</taxon>
    </lineage>
</organism>
<accession>A0A382LGS1</accession>
<dbReference type="AlphaFoldDB" id="A0A382LGS1"/>
<reference evidence="2" key="1">
    <citation type="submission" date="2018-05" db="EMBL/GenBank/DDBJ databases">
        <authorList>
            <person name="Lanie J.A."/>
            <person name="Ng W.-L."/>
            <person name="Kazmierczak K.M."/>
            <person name="Andrzejewski T.M."/>
            <person name="Davidsen T.M."/>
            <person name="Wayne K.J."/>
            <person name="Tettelin H."/>
            <person name="Glass J.I."/>
            <person name="Rusch D."/>
            <person name="Podicherti R."/>
            <person name="Tsui H.-C.T."/>
            <person name="Winkler M.E."/>
        </authorList>
    </citation>
    <scope>NUCLEOTIDE SEQUENCE</scope>
</reference>
<dbReference type="EMBL" id="UINC01087009">
    <property type="protein sequence ID" value="SVC35988.1"/>
    <property type="molecule type" value="Genomic_DNA"/>
</dbReference>
<sequence>MDEDISIIDTRTRNEKIKNFFIKNKKNLIIVSLFVIFSIFGYFIFEELKKKNKIKLGNKYNLASINFVSQNVANTKKELIEIINAKDQTYSPLALYFLIDNNILTSQDQINPLFDILINDTKLDDEIKNLIIYKKALFNSDFETENNLLKMLNPILNSSSIWKSHALHLMAEYFFSKKEKQKSKQFFEQILNLENSNPKIKLNAQQRIQRDFSE</sequence>
<evidence type="ECO:0008006" key="3">
    <source>
        <dbReference type="Google" id="ProtNLM"/>
    </source>
</evidence>
<keyword evidence="1" id="KW-1133">Transmembrane helix</keyword>
<feature type="transmembrane region" description="Helical" evidence="1">
    <location>
        <begin position="28"/>
        <end position="45"/>
    </location>
</feature>
<keyword evidence="1" id="KW-0812">Transmembrane</keyword>
<gene>
    <name evidence="2" type="ORF">METZ01_LOCUS288842</name>
</gene>
<name>A0A382LGS1_9ZZZZ</name>
<keyword evidence="1" id="KW-0472">Membrane</keyword>